<dbReference type="FunFam" id="3.10.20.370:FF:000001">
    <property type="entry name" value="Retrovirus-related Pol polyprotein from transposon 17.6-like protein"/>
    <property type="match status" value="1"/>
</dbReference>
<dbReference type="InterPro" id="IPR012337">
    <property type="entry name" value="RNaseH-like_sf"/>
</dbReference>
<dbReference type="GO" id="GO:0016787">
    <property type="term" value="F:hydrolase activity"/>
    <property type="evidence" value="ECO:0007669"/>
    <property type="project" value="UniProtKB-KW"/>
</dbReference>
<dbReference type="Gene3D" id="3.30.70.270">
    <property type="match status" value="1"/>
</dbReference>
<dbReference type="SUPFAM" id="SSF56672">
    <property type="entry name" value="DNA/RNA polymerases"/>
    <property type="match status" value="1"/>
</dbReference>
<accession>A0A6L2KNS0</accession>
<dbReference type="EMBL" id="BKCJ010002607">
    <property type="protein sequence ID" value="GEU49735.1"/>
    <property type="molecule type" value="Genomic_DNA"/>
</dbReference>
<dbReference type="SUPFAM" id="SSF53098">
    <property type="entry name" value="Ribonuclease H-like"/>
    <property type="match status" value="1"/>
</dbReference>
<dbReference type="GO" id="GO:0003676">
    <property type="term" value="F:nucleic acid binding"/>
    <property type="evidence" value="ECO:0007669"/>
    <property type="project" value="InterPro"/>
</dbReference>
<dbReference type="InterPro" id="IPR041373">
    <property type="entry name" value="RT_RNaseH"/>
</dbReference>
<feature type="region of interest" description="Disordered" evidence="7">
    <location>
        <begin position="30"/>
        <end position="49"/>
    </location>
</feature>
<keyword evidence="5" id="KW-0378">Hydrolase</keyword>
<keyword evidence="3" id="KW-0540">Nuclease</keyword>
<dbReference type="InterPro" id="IPR043502">
    <property type="entry name" value="DNA/RNA_pol_sf"/>
</dbReference>
<dbReference type="Gene3D" id="3.30.420.10">
    <property type="entry name" value="Ribonuclease H-like superfamily/Ribonuclease H"/>
    <property type="match status" value="1"/>
</dbReference>
<organism evidence="9">
    <name type="scientific">Tanacetum cinerariifolium</name>
    <name type="common">Dalmatian daisy</name>
    <name type="synonym">Chrysanthemum cinerariifolium</name>
    <dbReference type="NCBI Taxonomy" id="118510"/>
    <lineage>
        <taxon>Eukaryota</taxon>
        <taxon>Viridiplantae</taxon>
        <taxon>Streptophyta</taxon>
        <taxon>Embryophyta</taxon>
        <taxon>Tracheophyta</taxon>
        <taxon>Spermatophyta</taxon>
        <taxon>Magnoliopsida</taxon>
        <taxon>eudicotyledons</taxon>
        <taxon>Gunneridae</taxon>
        <taxon>Pentapetalae</taxon>
        <taxon>asterids</taxon>
        <taxon>campanulids</taxon>
        <taxon>Asterales</taxon>
        <taxon>Asteraceae</taxon>
        <taxon>Asteroideae</taxon>
        <taxon>Anthemideae</taxon>
        <taxon>Anthemidinae</taxon>
        <taxon>Tanacetum</taxon>
    </lineage>
</organism>
<protein>
    <recommendedName>
        <fullName evidence="8">Reverse transcriptase RNase H-like domain-containing protein</fullName>
    </recommendedName>
</protein>
<sequence length="631" mass="72655">MDADFNNENEAWEYSLDIDDSDLHLTPAIRSSNSSHVKPSPYNTNPVTLIPGPSGVVHVSSSTRVEPSTSNLNPVRIIPGPAGLVQQAKLLKEKFFILDPDGALMSTQQYMDKVVEDVGDDDDFKSAAEEFCLVSGLKFGVENFTDYNKAKDPIPFRRRVFSSDLDGRPIRGKDVLLLIESDVFKRLDDNDAVSLCCVGILQLVLLGVEDRRPVPNWILRTKMAVSFKLKTPLNARATRSSAKEPIKEEPLEEPKEEAYLEESKEEADSDLLSDARSKPGPAESDYREWHKLTTKNLPRIDELFDQLQGLRYFSKIDIHSGYHQLRVHGEDISKTAFRTRYGHFEFTSKEDHKVHLKLVLELLKKDKLFAKYEFWLQEVRFLRHVVNSNDIHMDSKDFVVHYDSSNQGLGCVLMQRGKVISYASKQLKIHELNYTTHDLEFRAVVFALKTWRHYLYGTKSVIYTNHKSLQHIFDLKEFNMRQRRWIELFSDYEYEIRYHPGKANVVADALTQSEAFEEENVPAERLHGDNATYVSKCLTCSKVKAEHQRPSGLLQQLDIPEWKWDNITMDFITKLPRSKSGHDTIWVIVDRLTKSAHFLATHEDYSMEKLARLYIDEIVVRYGVPVSIILD</sequence>
<dbReference type="InterPro" id="IPR036397">
    <property type="entry name" value="RNaseH_sf"/>
</dbReference>
<dbReference type="GO" id="GO:0004519">
    <property type="term" value="F:endonuclease activity"/>
    <property type="evidence" value="ECO:0007669"/>
    <property type="project" value="UniProtKB-KW"/>
</dbReference>
<dbReference type="PANTHER" id="PTHR37984:SF5">
    <property type="entry name" value="PROTEIN NYNRIN-LIKE"/>
    <property type="match status" value="1"/>
</dbReference>
<dbReference type="InterPro" id="IPR043128">
    <property type="entry name" value="Rev_trsase/Diguanyl_cyclase"/>
</dbReference>
<keyword evidence="4" id="KW-0255">Endonuclease</keyword>
<evidence type="ECO:0000259" key="8">
    <source>
        <dbReference type="Pfam" id="PF17917"/>
    </source>
</evidence>
<proteinExistence type="predicted"/>
<keyword evidence="1" id="KW-0808">Transferase</keyword>
<keyword evidence="6" id="KW-0695">RNA-directed DNA polymerase</keyword>
<reference evidence="9" key="1">
    <citation type="journal article" date="2019" name="Sci. Rep.">
        <title>Draft genome of Tanacetum cinerariifolium, the natural source of mosquito coil.</title>
        <authorList>
            <person name="Yamashiro T."/>
            <person name="Shiraishi A."/>
            <person name="Satake H."/>
            <person name="Nakayama K."/>
        </authorList>
    </citation>
    <scope>NUCLEOTIDE SEQUENCE</scope>
</reference>
<evidence type="ECO:0000256" key="1">
    <source>
        <dbReference type="ARBA" id="ARBA00022679"/>
    </source>
</evidence>
<dbReference type="InterPro" id="IPR050951">
    <property type="entry name" value="Retrovirus_Pol_polyprotein"/>
</dbReference>
<gene>
    <name evidence="9" type="ORF">Tci_021713</name>
</gene>
<evidence type="ECO:0000256" key="7">
    <source>
        <dbReference type="SAM" id="MobiDB-lite"/>
    </source>
</evidence>
<dbReference type="GO" id="GO:0003964">
    <property type="term" value="F:RNA-directed DNA polymerase activity"/>
    <property type="evidence" value="ECO:0007669"/>
    <property type="project" value="UniProtKB-KW"/>
</dbReference>
<evidence type="ECO:0000256" key="4">
    <source>
        <dbReference type="ARBA" id="ARBA00022759"/>
    </source>
</evidence>
<feature type="domain" description="Reverse transcriptase RNase H-like" evidence="8">
    <location>
        <begin position="395"/>
        <end position="492"/>
    </location>
</feature>
<feature type="compositionally biased region" description="Basic and acidic residues" evidence="7">
    <location>
        <begin position="241"/>
        <end position="262"/>
    </location>
</feature>
<comment type="caution">
    <text evidence="9">The sequence shown here is derived from an EMBL/GenBank/DDBJ whole genome shotgun (WGS) entry which is preliminary data.</text>
</comment>
<dbReference type="Pfam" id="PF17917">
    <property type="entry name" value="RT_RNaseH"/>
    <property type="match status" value="1"/>
</dbReference>
<feature type="region of interest" description="Disordered" evidence="7">
    <location>
        <begin position="236"/>
        <end position="284"/>
    </location>
</feature>
<feature type="compositionally biased region" description="Polar residues" evidence="7">
    <location>
        <begin position="30"/>
        <end position="47"/>
    </location>
</feature>
<evidence type="ECO:0000256" key="2">
    <source>
        <dbReference type="ARBA" id="ARBA00022695"/>
    </source>
</evidence>
<dbReference type="CDD" id="cd09274">
    <property type="entry name" value="RNase_HI_RT_Ty3"/>
    <property type="match status" value="1"/>
</dbReference>
<name>A0A6L2KNS0_TANCI</name>
<evidence type="ECO:0000256" key="3">
    <source>
        <dbReference type="ARBA" id="ARBA00022722"/>
    </source>
</evidence>
<dbReference type="PANTHER" id="PTHR37984">
    <property type="entry name" value="PROTEIN CBG26694"/>
    <property type="match status" value="1"/>
</dbReference>
<evidence type="ECO:0000256" key="5">
    <source>
        <dbReference type="ARBA" id="ARBA00022801"/>
    </source>
</evidence>
<keyword evidence="2" id="KW-0548">Nucleotidyltransferase</keyword>
<dbReference type="AlphaFoldDB" id="A0A6L2KNS0"/>
<evidence type="ECO:0000256" key="6">
    <source>
        <dbReference type="ARBA" id="ARBA00022918"/>
    </source>
</evidence>
<evidence type="ECO:0000313" key="9">
    <source>
        <dbReference type="EMBL" id="GEU49735.1"/>
    </source>
</evidence>